<evidence type="ECO:0000313" key="4">
    <source>
        <dbReference type="Proteomes" id="UP001162483"/>
    </source>
</evidence>
<dbReference type="PANTHER" id="PTHR13502">
    <property type="entry name" value="CDC42 SMALL EFFECTOR PROTEIN HOMOLOG"/>
    <property type="match status" value="1"/>
</dbReference>
<evidence type="ECO:0000256" key="1">
    <source>
        <dbReference type="ARBA" id="ARBA00003083"/>
    </source>
</evidence>
<feature type="domain" description="CRIB" evidence="2">
    <location>
        <begin position="2"/>
        <end position="15"/>
    </location>
</feature>
<dbReference type="InterPro" id="IPR000095">
    <property type="entry name" value="CRIB_dom"/>
</dbReference>
<organism evidence="3 4">
    <name type="scientific">Staurois parvus</name>
    <dbReference type="NCBI Taxonomy" id="386267"/>
    <lineage>
        <taxon>Eukaryota</taxon>
        <taxon>Metazoa</taxon>
        <taxon>Chordata</taxon>
        <taxon>Craniata</taxon>
        <taxon>Vertebrata</taxon>
        <taxon>Euteleostomi</taxon>
        <taxon>Amphibia</taxon>
        <taxon>Batrachia</taxon>
        <taxon>Anura</taxon>
        <taxon>Neobatrachia</taxon>
        <taxon>Ranoidea</taxon>
        <taxon>Ranidae</taxon>
        <taxon>Staurois</taxon>
    </lineage>
</organism>
<proteinExistence type="predicted"/>
<accession>A0ABN9DTT0</accession>
<reference evidence="3" key="1">
    <citation type="submission" date="2023-05" db="EMBL/GenBank/DDBJ databases">
        <authorList>
            <person name="Stuckert A."/>
        </authorList>
    </citation>
    <scope>NUCLEOTIDE SEQUENCE</scope>
</reference>
<dbReference type="Pfam" id="PF00786">
    <property type="entry name" value="PBD"/>
    <property type="match status" value="1"/>
</dbReference>
<protein>
    <recommendedName>
        <fullName evidence="2">CRIB domain-containing protein</fullName>
    </recommendedName>
</protein>
<name>A0ABN9DTT0_9NEOB</name>
<dbReference type="Proteomes" id="UP001162483">
    <property type="component" value="Unassembled WGS sequence"/>
</dbReference>
<dbReference type="PROSITE" id="PS50108">
    <property type="entry name" value="CRIB"/>
    <property type="match status" value="1"/>
</dbReference>
<keyword evidence="4" id="KW-1185">Reference proteome</keyword>
<comment type="caution">
    <text evidence="3">The sequence shown here is derived from an EMBL/GenBank/DDBJ whole genome shotgun (WGS) entry which is preliminary data.</text>
</comment>
<dbReference type="InterPro" id="IPR039056">
    <property type="entry name" value="SPEC"/>
</dbReference>
<gene>
    <name evidence="3" type="ORF">SPARVUS_LOCUS8159406</name>
</gene>
<sequence>MIGEPTNFVHTAHVGSGDVFSGMNSVSSIQNQMQSKGGYGGNMSANVQMQLVDTKAG</sequence>
<dbReference type="EMBL" id="CATNWA010014729">
    <property type="protein sequence ID" value="CAI9575250.1"/>
    <property type="molecule type" value="Genomic_DNA"/>
</dbReference>
<comment type="function">
    <text evidence="1">Probably involved in the organization of the actin cytoskeleton by acting downstream of CDC42, inducing actin filament assembly.</text>
</comment>
<evidence type="ECO:0000259" key="2">
    <source>
        <dbReference type="PROSITE" id="PS50108"/>
    </source>
</evidence>
<dbReference type="PANTHER" id="PTHR13502:SF4">
    <property type="entry name" value="CDC42 SMALL EFFECTOR PROTEIN 2"/>
    <property type="match status" value="1"/>
</dbReference>
<dbReference type="CDD" id="cd00132">
    <property type="entry name" value="CRIB"/>
    <property type="match status" value="1"/>
</dbReference>
<evidence type="ECO:0000313" key="3">
    <source>
        <dbReference type="EMBL" id="CAI9575250.1"/>
    </source>
</evidence>